<comment type="subcellular location">
    <subcellularLocation>
        <location evidence="1">Membrane</location>
        <topology evidence="1">Multi-pass membrane protein</topology>
    </subcellularLocation>
</comment>
<dbReference type="PANTHER" id="PTHR11360">
    <property type="entry name" value="MONOCARBOXYLATE TRANSPORTER"/>
    <property type="match status" value="1"/>
</dbReference>
<name>A0A168B0I2_9EURO</name>
<organism evidence="5 6">
    <name type="scientific">Ascosphaera apis ARSEF 7405</name>
    <dbReference type="NCBI Taxonomy" id="392613"/>
    <lineage>
        <taxon>Eukaryota</taxon>
        <taxon>Fungi</taxon>
        <taxon>Dikarya</taxon>
        <taxon>Ascomycota</taxon>
        <taxon>Pezizomycotina</taxon>
        <taxon>Eurotiomycetes</taxon>
        <taxon>Eurotiomycetidae</taxon>
        <taxon>Onygenales</taxon>
        <taxon>Ascosphaeraceae</taxon>
        <taxon>Ascosphaera</taxon>
    </lineage>
</organism>
<evidence type="ECO:0000256" key="1">
    <source>
        <dbReference type="ARBA" id="ARBA00004141"/>
    </source>
</evidence>
<evidence type="ECO:0000313" key="6">
    <source>
        <dbReference type="Proteomes" id="UP000242877"/>
    </source>
</evidence>
<dbReference type="Pfam" id="PF07690">
    <property type="entry name" value="MFS_1"/>
    <property type="match status" value="1"/>
</dbReference>
<dbReference type="EMBL" id="AZGZ01000006">
    <property type="protein sequence ID" value="KZZ94616.1"/>
    <property type="molecule type" value="Genomic_DNA"/>
</dbReference>
<reference evidence="5 6" key="1">
    <citation type="journal article" date="2016" name="Genome Biol. Evol.">
        <title>Divergent and convergent evolution of fungal pathogenicity.</title>
        <authorList>
            <person name="Shang Y."/>
            <person name="Xiao G."/>
            <person name="Zheng P."/>
            <person name="Cen K."/>
            <person name="Zhan S."/>
            <person name="Wang C."/>
        </authorList>
    </citation>
    <scope>NUCLEOTIDE SEQUENCE [LARGE SCALE GENOMIC DNA]</scope>
    <source>
        <strain evidence="5 6">ARSEF 7405</strain>
    </source>
</reference>
<dbReference type="Proteomes" id="UP000242877">
    <property type="component" value="Unassembled WGS sequence"/>
</dbReference>
<feature type="transmembrane region" description="Helical" evidence="3">
    <location>
        <begin position="388"/>
        <end position="408"/>
    </location>
</feature>
<feature type="transmembrane region" description="Helical" evidence="3">
    <location>
        <begin position="216"/>
        <end position="235"/>
    </location>
</feature>
<sequence length="455" mass="49811">MRQSYESQTSTSSEVTLADLEKNGLEMEKKFTIEEGPCVDNQVSLPPKDEGWRAWVFLAGSFLAEFIIGGLPDSFGLFEDYYKSHEPYSHDEHNISVIGFTTLGIMYMGNPITCMAMAKWPRFRRYCAHLGAILMVVGLLLASLANNVKLLIAFQGVVYASGCAILYPPVVLFCDDWFEKRKGLAYGVICSGTGVAGTVTPIILSQLLKSYSLHNVFRIWALVTAVVCVPILIVVKPRVPDSMRERPSRNPDLSFLKNKAFNLYQIANIIEGLGYFVPSVYLPLFARTVGFSNDSGNPLLVSLFNGFLVFGSIFVGFLTDRRLTNFSILLTSSGAVLSVLFLWGFAVDLPVLCLFACIYGIFAGGYSASYSGIIRDILETEPKLDGDLMWGVMAAGRGIGSIACGPLSDQLISLDAWKNPNAYTYGTGYGPLVVWVAITAAIGSISCIARKVNWL</sequence>
<evidence type="ECO:0000313" key="5">
    <source>
        <dbReference type="EMBL" id="KZZ94616.1"/>
    </source>
</evidence>
<feature type="transmembrane region" description="Helical" evidence="3">
    <location>
        <begin position="54"/>
        <end position="75"/>
    </location>
</feature>
<keyword evidence="3" id="KW-1133">Transmembrane helix</keyword>
<keyword evidence="6" id="KW-1185">Reference proteome</keyword>
<keyword evidence="3" id="KW-0472">Membrane</keyword>
<feature type="transmembrane region" description="Helical" evidence="3">
    <location>
        <begin position="326"/>
        <end position="343"/>
    </location>
</feature>
<evidence type="ECO:0000259" key="4">
    <source>
        <dbReference type="PROSITE" id="PS50850"/>
    </source>
</evidence>
<gene>
    <name evidence="5" type="ORF">AAP_01916</name>
</gene>
<feature type="transmembrane region" description="Helical" evidence="3">
    <location>
        <begin position="184"/>
        <end position="204"/>
    </location>
</feature>
<feature type="transmembrane region" description="Helical" evidence="3">
    <location>
        <begin position="298"/>
        <end position="319"/>
    </location>
</feature>
<comment type="caution">
    <text evidence="5">The sequence shown here is derived from an EMBL/GenBank/DDBJ whole genome shotgun (WGS) entry which is preliminary data.</text>
</comment>
<feature type="transmembrane region" description="Helical" evidence="3">
    <location>
        <begin position="151"/>
        <end position="172"/>
    </location>
</feature>
<feature type="transmembrane region" description="Helical" evidence="3">
    <location>
        <begin position="266"/>
        <end position="286"/>
    </location>
</feature>
<keyword evidence="3" id="KW-0812">Transmembrane</keyword>
<evidence type="ECO:0000256" key="3">
    <source>
        <dbReference type="SAM" id="Phobius"/>
    </source>
</evidence>
<dbReference type="InterPro" id="IPR036259">
    <property type="entry name" value="MFS_trans_sf"/>
</dbReference>
<comment type="similarity">
    <text evidence="2">Belongs to the major facilitator superfamily. Monocarboxylate porter (TC 2.A.1.13) family.</text>
</comment>
<dbReference type="PANTHER" id="PTHR11360:SF287">
    <property type="entry name" value="MFS MONOCARBOXYLATE TRANSPORTER"/>
    <property type="match status" value="1"/>
</dbReference>
<dbReference type="InterPro" id="IPR020846">
    <property type="entry name" value="MFS_dom"/>
</dbReference>
<protein>
    <submittedName>
        <fullName evidence="5">Major facilitator superfamily domain, general substrate transporter</fullName>
    </submittedName>
</protein>
<feature type="domain" description="Major facilitator superfamily (MFS) profile" evidence="4">
    <location>
        <begin position="260"/>
        <end position="455"/>
    </location>
</feature>
<feature type="transmembrane region" description="Helical" evidence="3">
    <location>
        <begin position="126"/>
        <end position="145"/>
    </location>
</feature>
<dbReference type="PROSITE" id="PS50850">
    <property type="entry name" value="MFS"/>
    <property type="match status" value="1"/>
</dbReference>
<dbReference type="OrthoDB" id="2213137at2759"/>
<accession>A0A168B0I2</accession>
<dbReference type="GO" id="GO:0022857">
    <property type="term" value="F:transmembrane transporter activity"/>
    <property type="evidence" value="ECO:0007669"/>
    <property type="project" value="InterPro"/>
</dbReference>
<dbReference type="GO" id="GO:0016020">
    <property type="term" value="C:membrane"/>
    <property type="evidence" value="ECO:0007669"/>
    <property type="project" value="UniProtKB-SubCell"/>
</dbReference>
<dbReference type="InterPro" id="IPR011701">
    <property type="entry name" value="MFS"/>
</dbReference>
<evidence type="ECO:0000256" key="2">
    <source>
        <dbReference type="ARBA" id="ARBA00006727"/>
    </source>
</evidence>
<feature type="transmembrane region" description="Helical" evidence="3">
    <location>
        <begin position="428"/>
        <end position="449"/>
    </location>
</feature>
<feature type="transmembrane region" description="Helical" evidence="3">
    <location>
        <begin position="349"/>
        <end position="368"/>
    </location>
</feature>
<dbReference type="AlphaFoldDB" id="A0A168B0I2"/>
<dbReference type="VEuPathDB" id="FungiDB:AAP_01916"/>
<feature type="transmembrane region" description="Helical" evidence="3">
    <location>
        <begin position="95"/>
        <end position="114"/>
    </location>
</feature>
<dbReference type="Gene3D" id="1.20.1250.20">
    <property type="entry name" value="MFS general substrate transporter like domains"/>
    <property type="match status" value="2"/>
</dbReference>
<proteinExistence type="inferred from homology"/>
<dbReference type="InterPro" id="IPR050327">
    <property type="entry name" value="Proton-linked_MCT"/>
</dbReference>
<dbReference type="SUPFAM" id="SSF103473">
    <property type="entry name" value="MFS general substrate transporter"/>
    <property type="match status" value="1"/>
</dbReference>